<dbReference type="InterPro" id="IPR017896">
    <property type="entry name" value="4Fe4S_Fe-S-bd"/>
</dbReference>
<proteinExistence type="predicted"/>
<organism evidence="8 9">
    <name type="scientific">Hyphococcus luteus</name>
    <dbReference type="NCBI Taxonomy" id="2058213"/>
    <lineage>
        <taxon>Bacteria</taxon>
        <taxon>Pseudomonadati</taxon>
        <taxon>Pseudomonadota</taxon>
        <taxon>Alphaproteobacteria</taxon>
        <taxon>Parvularculales</taxon>
        <taxon>Parvularculaceae</taxon>
        <taxon>Hyphococcus</taxon>
    </lineage>
</organism>
<dbReference type="PROSITE" id="PS00198">
    <property type="entry name" value="4FE4S_FER_1"/>
    <property type="match status" value="1"/>
</dbReference>
<evidence type="ECO:0000259" key="7">
    <source>
        <dbReference type="PROSITE" id="PS51379"/>
    </source>
</evidence>
<reference evidence="8 9" key="1">
    <citation type="submission" date="2017-12" db="EMBL/GenBank/DDBJ databases">
        <authorList>
            <person name="Hurst M.R.H."/>
        </authorList>
    </citation>
    <scope>NUCLEOTIDE SEQUENCE [LARGE SCALE GENOMIC DNA]</scope>
    <source>
        <strain evidence="8 9">SY-3-19</strain>
    </source>
</reference>
<dbReference type="Pfam" id="PF13237">
    <property type="entry name" value="Fer4_10"/>
    <property type="match status" value="1"/>
</dbReference>
<keyword evidence="5" id="KW-0411">Iron-sulfur</keyword>
<keyword evidence="6" id="KW-1133">Transmembrane helix</keyword>
<dbReference type="Pfam" id="PF13738">
    <property type="entry name" value="Pyr_redox_3"/>
    <property type="match status" value="1"/>
</dbReference>
<dbReference type="Proteomes" id="UP000239504">
    <property type="component" value="Unassembled WGS sequence"/>
</dbReference>
<dbReference type="SUPFAM" id="SSF51905">
    <property type="entry name" value="FAD/NAD(P)-binding domain"/>
    <property type="match status" value="1"/>
</dbReference>
<dbReference type="InterPro" id="IPR036188">
    <property type="entry name" value="FAD/NAD-bd_sf"/>
</dbReference>
<dbReference type="AlphaFoldDB" id="A0A2S7K229"/>
<dbReference type="PROSITE" id="PS51379">
    <property type="entry name" value="4FE4S_FER_2"/>
    <property type="match status" value="2"/>
</dbReference>
<keyword evidence="4" id="KW-0408">Iron</keyword>
<keyword evidence="2" id="KW-0479">Metal-binding</keyword>
<feature type="domain" description="4Fe-4S ferredoxin-type" evidence="7">
    <location>
        <begin position="81"/>
        <end position="110"/>
    </location>
</feature>
<evidence type="ECO:0000313" key="9">
    <source>
        <dbReference type="Proteomes" id="UP000239504"/>
    </source>
</evidence>
<dbReference type="PRINTS" id="PR00469">
    <property type="entry name" value="PNDRDTASEII"/>
</dbReference>
<evidence type="ECO:0000256" key="3">
    <source>
        <dbReference type="ARBA" id="ARBA00023002"/>
    </source>
</evidence>
<dbReference type="SUPFAM" id="SSF54862">
    <property type="entry name" value="4Fe-4S ferredoxins"/>
    <property type="match status" value="1"/>
</dbReference>
<feature type="transmembrane region" description="Helical" evidence="6">
    <location>
        <begin position="6"/>
        <end position="24"/>
    </location>
</feature>
<dbReference type="GO" id="GO:0046872">
    <property type="term" value="F:metal ion binding"/>
    <property type="evidence" value="ECO:0007669"/>
    <property type="project" value="UniProtKB-KW"/>
</dbReference>
<evidence type="ECO:0000256" key="6">
    <source>
        <dbReference type="SAM" id="Phobius"/>
    </source>
</evidence>
<dbReference type="EMBL" id="PJCH01000015">
    <property type="protein sequence ID" value="PQA86553.1"/>
    <property type="molecule type" value="Genomic_DNA"/>
</dbReference>
<evidence type="ECO:0000256" key="4">
    <source>
        <dbReference type="ARBA" id="ARBA00023004"/>
    </source>
</evidence>
<dbReference type="GO" id="GO:0016491">
    <property type="term" value="F:oxidoreductase activity"/>
    <property type="evidence" value="ECO:0007669"/>
    <property type="project" value="UniProtKB-KW"/>
</dbReference>
<keyword evidence="1" id="KW-0285">Flavoprotein</keyword>
<keyword evidence="3" id="KW-0560">Oxidoreductase</keyword>
<accession>A0A2S7K229</accession>
<dbReference type="GO" id="GO:0051536">
    <property type="term" value="F:iron-sulfur cluster binding"/>
    <property type="evidence" value="ECO:0007669"/>
    <property type="project" value="UniProtKB-KW"/>
</dbReference>
<gene>
    <name evidence="8" type="ORF">CW354_19725</name>
</gene>
<dbReference type="PRINTS" id="PR00368">
    <property type="entry name" value="FADPNR"/>
</dbReference>
<dbReference type="OrthoDB" id="9773233at2"/>
<evidence type="ECO:0000256" key="5">
    <source>
        <dbReference type="ARBA" id="ARBA00023014"/>
    </source>
</evidence>
<dbReference type="Gene3D" id="3.30.70.20">
    <property type="match status" value="2"/>
</dbReference>
<evidence type="ECO:0000313" key="8">
    <source>
        <dbReference type="EMBL" id="PQA86553.1"/>
    </source>
</evidence>
<dbReference type="InterPro" id="IPR017900">
    <property type="entry name" value="4Fe4S_Fe_S_CS"/>
</dbReference>
<dbReference type="PANTHER" id="PTHR48105">
    <property type="entry name" value="THIOREDOXIN REDUCTASE 1-RELATED-RELATED"/>
    <property type="match status" value="1"/>
</dbReference>
<keyword evidence="6" id="KW-0472">Membrane</keyword>
<dbReference type="Gene3D" id="3.50.50.60">
    <property type="entry name" value="FAD/NAD(P)-binding domain"/>
    <property type="match status" value="2"/>
</dbReference>
<evidence type="ECO:0000256" key="1">
    <source>
        <dbReference type="ARBA" id="ARBA00022630"/>
    </source>
</evidence>
<name>A0A2S7K229_9PROT</name>
<protein>
    <submittedName>
        <fullName evidence="8">4Fe-4S ferredoxin</fullName>
    </submittedName>
</protein>
<evidence type="ECO:0000256" key="2">
    <source>
        <dbReference type="ARBA" id="ARBA00022723"/>
    </source>
</evidence>
<feature type="domain" description="4Fe-4S ferredoxin-type" evidence="7">
    <location>
        <begin position="50"/>
        <end position="80"/>
    </location>
</feature>
<keyword evidence="9" id="KW-1185">Reference proteome</keyword>
<keyword evidence="6" id="KW-0812">Transmembrane</keyword>
<dbReference type="RefSeq" id="WP_104831766.1">
    <property type="nucleotide sequence ID" value="NZ_PJCH01000015.1"/>
</dbReference>
<comment type="caution">
    <text evidence="8">The sequence shown here is derived from an EMBL/GenBank/DDBJ whole genome shotgun (WGS) entry which is preliminary data.</text>
</comment>
<dbReference type="InterPro" id="IPR050097">
    <property type="entry name" value="Ferredoxin-NADP_redctase_2"/>
</dbReference>
<sequence>MTDWTAILVYGAPLCVIIFVYYGLRARSSRKAQTIHAAAVEAGLTEPQSLHPVIDPAACLGCGSCAKACPEGDVIGLIGGKAVLIEPTHCIGHGACAKACPTDAISLVFGTEKRGVDIPFVGADFQTNVPGIYIAGELGGMGLIRNAIEQGKQAVDEIRKNGRKAAADALDLIIVGAGPAGFAATLAAKQYGLRSVTIEQESLGGTVAHYPRGKLVMTKPVNLPIIGKAKIKEPSKEKLLEFWQSVERKSGVSIQYNERVESITESGGGFEVKTTQSVYKSKNILLAIGRRGTPRKLGAPGEELSKVVYRMIDPEQYKDRRVLVVGGGDSALEAATEIAEQPGAKVILSYRSASFSRARQRNRDRVANAQESGALKVVMESNVAAIAPDHVVLEKGGVKKKAANDDVIICAGGILPTAFLREIGVEVETKFGEAAAG</sequence>